<dbReference type="EMBL" id="DS572704">
    <property type="protein sequence ID" value="EGY14317.1"/>
    <property type="molecule type" value="Genomic_DNA"/>
</dbReference>
<dbReference type="PANTHER" id="PTHR43380">
    <property type="entry name" value="2-OXOISOVALERATE DEHYDROGENASE SUBUNIT ALPHA, MITOCHONDRIAL"/>
    <property type="match status" value="1"/>
</dbReference>
<evidence type="ECO:0000259" key="4">
    <source>
        <dbReference type="Pfam" id="PF00676"/>
    </source>
</evidence>
<comment type="catalytic activity">
    <reaction evidence="2">
        <text>N(6)-[(R)-lipoyl]-L-lysyl-[protein] + 3-methyl-2-oxobutanoate + H(+) = N(6)-[(R)-S(8)-2-methylpropanoyldihydrolipoyl]-L-lysyl-[protein] + CO2</text>
        <dbReference type="Rhea" id="RHEA:13457"/>
        <dbReference type="Rhea" id="RHEA-COMP:10474"/>
        <dbReference type="Rhea" id="RHEA-COMP:10497"/>
        <dbReference type="ChEBI" id="CHEBI:11851"/>
        <dbReference type="ChEBI" id="CHEBI:15378"/>
        <dbReference type="ChEBI" id="CHEBI:16526"/>
        <dbReference type="ChEBI" id="CHEBI:83099"/>
        <dbReference type="ChEBI" id="CHEBI:83142"/>
        <dbReference type="EC" id="1.2.4.4"/>
    </reaction>
</comment>
<dbReference type="GO" id="GO:0009083">
    <property type="term" value="P:branched-chain amino acid catabolic process"/>
    <property type="evidence" value="ECO:0007669"/>
    <property type="project" value="TreeGrafter"/>
</dbReference>
<dbReference type="Proteomes" id="UP000001611">
    <property type="component" value="Chromosome 2"/>
</dbReference>
<dbReference type="GeneID" id="20706944"/>
<evidence type="ECO:0000256" key="3">
    <source>
        <dbReference type="SAM" id="MobiDB-lite"/>
    </source>
</evidence>
<proteinExistence type="inferred from homology"/>
<keyword evidence="6" id="KW-1185">Reference proteome</keyword>
<sequence>MKSRVLRPAAHLRSARLASPSTSTPRLTLSARAASSLSQKPNANHVSFPGAVKSAFTHTLKYETPSDYPALSTYRVVDQDGIVVDESFKPDLSDDEVIKLYKDMVYISIMDLIMFDAQRQGRLSFYMVSAGEEALSVGSASVLAPEDVVFCQYREQGVFKQRGFTTSDFMSQLFANAKDPGRGRNMPVHYGSKELNIDLEAAPTTPITPAAQSGWRPGASGTRAKEKTCRDETRSEVLKGFREAEAMKKPPMRSMFEDVYEELTPDLKNQMAQLKAHLEKYPDEYDCSEFEGGADSLKP</sequence>
<dbReference type="InterPro" id="IPR029061">
    <property type="entry name" value="THDP-binding"/>
</dbReference>
<gene>
    <name evidence="5" type="ORF">VDAG_05481</name>
</gene>
<dbReference type="Pfam" id="PF00676">
    <property type="entry name" value="E1_dh"/>
    <property type="match status" value="1"/>
</dbReference>
<dbReference type="InterPro" id="IPR001017">
    <property type="entry name" value="DH_E1"/>
</dbReference>
<evidence type="ECO:0000313" key="6">
    <source>
        <dbReference type="Proteomes" id="UP000001611"/>
    </source>
</evidence>
<feature type="domain" description="Dehydrogenase E1 component" evidence="4">
    <location>
        <begin position="102"/>
        <end position="197"/>
    </location>
</feature>
<dbReference type="KEGG" id="vda:VDAG_05481"/>
<accession>G2X5H6</accession>
<keyword evidence="2" id="KW-0786">Thiamine pyrophosphate</keyword>
<protein>
    <recommendedName>
        <fullName evidence="2">2-oxoisovalerate dehydrogenase subunit alpha</fullName>
        <ecNumber evidence="2">1.2.4.4</ecNumber>
    </recommendedName>
    <alternativeName>
        <fullName evidence="2">Branched-chain alpha-keto acid dehydrogenase E1 component alpha chain</fullName>
    </alternativeName>
</protein>
<dbReference type="SUPFAM" id="SSF52518">
    <property type="entry name" value="Thiamin diphosphate-binding fold (THDP-binding)"/>
    <property type="match status" value="2"/>
</dbReference>
<evidence type="ECO:0000256" key="2">
    <source>
        <dbReference type="RuleBase" id="RU365014"/>
    </source>
</evidence>
<dbReference type="EC" id="1.2.4.4" evidence="2"/>
<keyword evidence="1 2" id="KW-0560">Oxidoreductase</keyword>
<dbReference type="Gene3D" id="3.40.50.970">
    <property type="match status" value="2"/>
</dbReference>
<evidence type="ECO:0000313" key="5">
    <source>
        <dbReference type="EMBL" id="EGY14317.1"/>
    </source>
</evidence>
<dbReference type="eggNOG" id="KOG1182">
    <property type="taxonomic scope" value="Eukaryota"/>
</dbReference>
<dbReference type="AlphaFoldDB" id="G2X5H6"/>
<dbReference type="HOGENOM" id="CLU_931267_0_0_1"/>
<comment type="cofactor">
    <cofactor evidence="2">
        <name>thiamine diphosphate</name>
        <dbReference type="ChEBI" id="CHEBI:58937"/>
    </cofactor>
</comment>
<dbReference type="RefSeq" id="XP_009650671.1">
    <property type="nucleotide sequence ID" value="XM_009652376.1"/>
</dbReference>
<organism evidence="5 6">
    <name type="scientific">Verticillium dahliae (strain VdLs.17 / ATCC MYA-4575 / FGSC 10137)</name>
    <name type="common">Verticillium wilt</name>
    <dbReference type="NCBI Taxonomy" id="498257"/>
    <lineage>
        <taxon>Eukaryota</taxon>
        <taxon>Fungi</taxon>
        <taxon>Dikarya</taxon>
        <taxon>Ascomycota</taxon>
        <taxon>Pezizomycotina</taxon>
        <taxon>Sordariomycetes</taxon>
        <taxon>Hypocreomycetidae</taxon>
        <taxon>Glomerellales</taxon>
        <taxon>Plectosphaerellaceae</taxon>
        <taxon>Verticillium</taxon>
    </lineage>
</organism>
<dbReference type="OrthoDB" id="3845at2759"/>
<dbReference type="InterPro" id="IPR050771">
    <property type="entry name" value="Alpha-ketoacid_DH_E1_comp"/>
</dbReference>
<evidence type="ECO:0000256" key="1">
    <source>
        <dbReference type="ARBA" id="ARBA00023002"/>
    </source>
</evidence>
<comment type="function">
    <text evidence="2">The branched-chain alpha-keto dehydrogenase complex catalyzes the overall conversion of alpha-keto acids to acyl-CoA and CO(2). It contains multiple copies of three enzymatic components: branched-chain alpha-keto acid decarboxylase (E1), lipoamide acyltransferase (E2) and lipoamide dehydrogenase (E3).</text>
</comment>
<name>G2X5H6_VERDV</name>
<dbReference type="GO" id="GO:0003863">
    <property type="term" value="F:branched-chain 2-oxo acid dehydrogenase activity"/>
    <property type="evidence" value="ECO:0007669"/>
    <property type="project" value="UniProtKB-EC"/>
</dbReference>
<dbReference type="PANTHER" id="PTHR43380:SF1">
    <property type="entry name" value="2-OXOISOVALERATE DEHYDROGENASE SUBUNIT ALPHA, MITOCHONDRIAL"/>
    <property type="match status" value="1"/>
</dbReference>
<dbReference type="STRING" id="498257.G2X5H6"/>
<dbReference type="OMA" id="RAMMAKF"/>
<feature type="region of interest" description="Disordered" evidence="3">
    <location>
        <begin position="207"/>
        <end position="228"/>
    </location>
</feature>
<dbReference type="InParanoid" id="G2X5H6"/>
<comment type="similarity">
    <text evidence="2">Belongs to the BCKDHA family.</text>
</comment>
<reference evidence="5 6" key="1">
    <citation type="submission" date="2008-03" db="EMBL/GenBank/DDBJ databases">
        <title>The Genome Sequence of Verticillium dahliae VdLs.17.</title>
        <authorList>
            <consortium name="The Broad Institute Genome Sequencing Platform"/>
            <person name="Ma L.-J.J."/>
            <person name="Klosterman S.J."/>
            <person name="Subbarao K."/>
            <person name="Dobinson K."/>
            <person name="Veronese P."/>
            <person name="Kang S."/>
            <person name="Gold S.E."/>
            <person name="Young S."/>
            <person name="Jaffe D."/>
            <person name="Gnerre S."/>
            <person name="Berlin A."/>
            <person name="Heiman D."/>
            <person name="Hepburn T."/>
            <person name="Sykes S."/>
            <person name="Alvarado L."/>
            <person name="Kodira C.D."/>
            <person name="Lander E."/>
            <person name="Galagan J."/>
            <person name="Nusbaum C."/>
            <person name="Birren B."/>
        </authorList>
    </citation>
    <scope>NUCLEOTIDE SEQUENCE [LARGE SCALE GENOMIC DNA]</scope>
    <source>
        <strain evidence="6">VdLs.17 / ATCC MYA-4575 / FGSC 10137</strain>
    </source>
</reference>